<dbReference type="OrthoDB" id="21828at2"/>
<dbReference type="InterPro" id="IPR045324">
    <property type="entry name" value="Small_multidrug_res"/>
</dbReference>
<gene>
    <name evidence="9" type="ORF">DFO73_116108</name>
</gene>
<sequence length="115" mass="12587">MAWFYLVIGGMLEIGWAVGLKFSKGFTEVVPSIVTVILIILSFYFFSQAMKRISVGTAYAIFTGIGAAGTAIIGMVFLGEYVSFFKILFIVLLLACIICLKLASNQQEQSVRDAK</sequence>
<name>A0A2V2ZK35_9BACI</name>
<dbReference type="GO" id="GO:0005886">
    <property type="term" value="C:plasma membrane"/>
    <property type="evidence" value="ECO:0007669"/>
    <property type="project" value="UniProtKB-SubCell"/>
</dbReference>
<dbReference type="Gene3D" id="1.10.3730.20">
    <property type="match status" value="1"/>
</dbReference>
<dbReference type="Proteomes" id="UP000247150">
    <property type="component" value="Unassembled WGS sequence"/>
</dbReference>
<dbReference type="SUPFAM" id="SSF103481">
    <property type="entry name" value="Multidrug resistance efflux transporter EmrE"/>
    <property type="match status" value="1"/>
</dbReference>
<organism evidence="9 10">
    <name type="scientific">Cytobacillus oceanisediminis</name>
    <dbReference type="NCBI Taxonomy" id="665099"/>
    <lineage>
        <taxon>Bacteria</taxon>
        <taxon>Bacillati</taxon>
        <taxon>Bacillota</taxon>
        <taxon>Bacilli</taxon>
        <taxon>Bacillales</taxon>
        <taxon>Bacillaceae</taxon>
        <taxon>Cytobacillus</taxon>
    </lineage>
</organism>
<proteinExistence type="inferred from homology"/>
<evidence type="ECO:0000256" key="3">
    <source>
        <dbReference type="ARBA" id="ARBA00022475"/>
    </source>
</evidence>
<evidence type="ECO:0000313" key="9">
    <source>
        <dbReference type="EMBL" id="PWW20293.1"/>
    </source>
</evidence>
<comment type="similarity">
    <text evidence="7">Belongs to the drug/metabolite transporter (DMT) superfamily. Small multidrug resistance (SMR) (TC 2.A.7.1) family.</text>
</comment>
<feature type="transmembrane region" description="Helical" evidence="8">
    <location>
        <begin position="58"/>
        <end position="78"/>
    </location>
</feature>
<evidence type="ECO:0000256" key="5">
    <source>
        <dbReference type="ARBA" id="ARBA00022989"/>
    </source>
</evidence>
<dbReference type="PANTHER" id="PTHR30561:SF21">
    <property type="entry name" value="MOLECULAR CHAPERONE"/>
    <property type="match status" value="1"/>
</dbReference>
<feature type="transmembrane region" description="Helical" evidence="8">
    <location>
        <begin position="84"/>
        <end position="103"/>
    </location>
</feature>
<reference evidence="9 10" key="1">
    <citation type="submission" date="2018-05" db="EMBL/GenBank/DDBJ databases">
        <title>Freshwater and sediment microbial communities from various areas in North America, analyzing microbe dynamics in response to fracking.</title>
        <authorList>
            <person name="Lamendella R."/>
        </authorList>
    </citation>
    <scope>NUCLEOTIDE SEQUENCE [LARGE SCALE GENOMIC DNA]</scope>
    <source>
        <strain evidence="9 10">15_TX</strain>
    </source>
</reference>
<protein>
    <submittedName>
        <fullName evidence="9">Quaternary ammonium compound-resistance protein SugE</fullName>
    </submittedName>
</protein>
<dbReference type="AlphaFoldDB" id="A0A2V2ZK35"/>
<feature type="transmembrane region" description="Helical" evidence="8">
    <location>
        <begin position="29"/>
        <end position="46"/>
    </location>
</feature>
<keyword evidence="3" id="KW-1003">Cell membrane</keyword>
<dbReference type="Pfam" id="PF00893">
    <property type="entry name" value="Multi_Drug_Res"/>
    <property type="match status" value="1"/>
</dbReference>
<comment type="subcellular location">
    <subcellularLocation>
        <location evidence="1 7">Cell membrane</location>
        <topology evidence="1 7">Multi-pass membrane protein</topology>
    </subcellularLocation>
</comment>
<evidence type="ECO:0000256" key="6">
    <source>
        <dbReference type="ARBA" id="ARBA00023136"/>
    </source>
</evidence>
<evidence type="ECO:0000256" key="4">
    <source>
        <dbReference type="ARBA" id="ARBA00022692"/>
    </source>
</evidence>
<evidence type="ECO:0000256" key="1">
    <source>
        <dbReference type="ARBA" id="ARBA00004651"/>
    </source>
</evidence>
<comment type="caution">
    <text evidence="9">The sequence shown here is derived from an EMBL/GenBank/DDBJ whole genome shotgun (WGS) entry which is preliminary data.</text>
</comment>
<dbReference type="GO" id="GO:0022857">
    <property type="term" value="F:transmembrane transporter activity"/>
    <property type="evidence" value="ECO:0007669"/>
    <property type="project" value="InterPro"/>
</dbReference>
<dbReference type="InterPro" id="IPR000390">
    <property type="entry name" value="Small_drug/metabolite_transptr"/>
</dbReference>
<accession>A0A2V2ZK35</accession>
<dbReference type="RefSeq" id="WP_110067183.1">
    <property type="nucleotide sequence ID" value="NZ_QGTW01000016.1"/>
</dbReference>
<keyword evidence="2" id="KW-0813">Transport</keyword>
<evidence type="ECO:0000256" key="8">
    <source>
        <dbReference type="SAM" id="Phobius"/>
    </source>
</evidence>
<evidence type="ECO:0000256" key="7">
    <source>
        <dbReference type="RuleBase" id="RU003942"/>
    </source>
</evidence>
<keyword evidence="5 8" id="KW-1133">Transmembrane helix</keyword>
<keyword evidence="6 8" id="KW-0472">Membrane</keyword>
<dbReference type="FunFam" id="1.10.3730.20:FF:000001">
    <property type="entry name" value="Quaternary ammonium compound resistance transporter SugE"/>
    <property type="match status" value="1"/>
</dbReference>
<dbReference type="EMBL" id="QGTW01000016">
    <property type="protein sequence ID" value="PWW20293.1"/>
    <property type="molecule type" value="Genomic_DNA"/>
</dbReference>
<evidence type="ECO:0000313" key="10">
    <source>
        <dbReference type="Proteomes" id="UP000247150"/>
    </source>
</evidence>
<evidence type="ECO:0000256" key="2">
    <source>
        <dbReference type="ARBA" id="ARBA00022448"/>
    </source>
</evidence>
<dbReference type="PANTHER" id="PTHR30561">
    <property type="entry name" value="SMR FAMILY PROTON-DEPENDENT DRUG EFFLUX TRANSPORTER SUGE"/>
    <property type="match status" value="1"/>
</dbReference>
<keyword evidence="4 7" id="KW-0812">Transmembrane</keyword>
<dbReference type="InterPro" id="IPR037185">
    <property type="entry name" value="EmrE-like"/>
</dbReference>